<dbReference type="InterPro" id="IPR001307">
    <property type="entry name" value="Thiosulphate_STrfase_CS"/>
</dbReference>
<dbReference type="Proteomes" id="UP001300496">
    <property type="component" value="Unassembled WGS sequence"/>
</dbReference>
<feature type="domain" description="Rhodanese" evidence="4">
    <location>
        <begin position="17"/>
        <end position="134"/>
    </location>
</feature>
<keyword evidence="2" id="KW-0677">Repeat</keyword>
<proteinExistence type="predicted"/>
<keyword evidence="1" id="KW-0808">Transferase</keyword>
<feature type="region of interest" description="Disordered" evidence="3">
    <location>
        <begin position="180"/>
        <end position="209"/>
    </location>
</feature>
<evidence type="ECO:0000256" key="2">
    <source>
        <dbReference type="ARBA" id="ARBA00022737"/>
    </source>
</evidence>
<evidence type="ECO:0000256" key="3">
    <source>
        <dbReference type="SAM" id="MobiDB-lite"/>
    </source>
</evidence>
<dbReference type="InterPro" id="IPR001763">
    <property type="entry name" value="Rhodanese-like_dom"/>
</dbReference>
<evidence type="ECO:0000256" key="1">
    <source>
        <dbReference type="ARBA" id="ARBA00022679"/>
    </source>
</evidence>
<dbReference type="CDD" id="cd01448">
    <property type="entry name" value="TST_Repeat_1"/>
    <property type="match status" value="1"/>
</dbReference>
<dbReference type="InterPro" id="IPR045078">
    <property type="entry name" value="TST/MPST-like"/>
</dbReference>
<accession>A0ABT2PD74</accession>
<dbReference type="SUPFAM" id="SSF52821">
    <property type="entry name" value="Rhodanese/Cell cycle control phosphatase"/>
    <property type="match status" value="2"/>
</dbReference>
<dbReference type="InterPro" id="IPR036873">
    <property type="entry name" value="Rhodanese-like_dom_sf"/>
</dbReference>
<comment type="caution">
    <text evidence="5">The sequence shown here is derived from an EMBL/GenBank/DDBJ whole genome shotgun (WGS) entry which is preliminary data.</text>
</comment>
<feature type="domain" description="Rhodanese" evidence="4">
    <location>
        <begin position="162"/>
        <end position="272"/>
    </location>
</feature>
<dbReference type="Pfam" id="PF00581">
    <property type="entry name" value="Rhodanese"/>
    <property type="match status" value="2"/>
</dbReference>
<evidence type="ECO:0000259" key="4">
    <source>
        <dbReference type="PROSITE" id="PS50206"/>
    </source>
</evidence>
<evidence type="ECO:0000313" key="5">
    <source>
        <dbReference type="EMBL" id="MCT9002380.1"/>
    </source>
</evidence>
<sequence>MPAAYLTTPHELIDLHRRGRVRVLDVRWRLGGPDGHPAYLEGHVPGAVFVRLDDDLAAHGDLTDGRHPLPDASQFQASVRRWGIDDGDIVVVYDDWQGYGAARAWWMLRDAGVDARVLDGGLQAWRDEDLPLETGESTPAPGSVTLRPGQLPQLTIDDAAALAQNGVLLDARAGERYRGETEPIDPRAGHIPGAQSAPTSENLDERGRMRSSADLRARFAEFGLVDELIGVYCGSGVSAAQQVLALMVAGYDAALYPGSWSQWANHPDRPVATGAQP</sequence>
<dbReference type="SMART" id="SM00450">
    <property type="entry name" value="RHOD"/>
    <property type="match status" value="2"/>
</dbReference>
<dbReference type="PROSITE" id="PS00380">
    <property type="entry name" value="RHODANESE_1"/>
    <property type="match status" value="1"/>
</dbReference>
<dbReference type="Gene3D" id="3.40.250.10">
    <property type="entry name" value="Rhodanese-like domain"/>
    <property type="match status" value="2"/>
</dbReference>
<keyword evidence="6" id="KW-1185">Reference proteome</keyword>
<organism evidence="5 6">
    <name type="scientific">Microbacterium memoriense</name>
    <dbReference type="NCBI Taxonomy" id="2978350"/>
    <lineage>
        <taxon>Bacteria</taxon>
        <taxon>Bacillati</taxon>
        <taxon>Actinomycetota</taxon>
        <taxon>Actinomycetes</taxon>
        <taxon>Micrococcales</taxon>
        <taxon>Microbacteriaceae</taxon>
        <taxon>Microbacterium</taxon>
    </lineage>
</organism>
<dbReference type="EMBL" id="JAODOR010000010">
    <property type="protein sequence ID" value="MCT9002380.1"/>
    <property type="molecule type" value="Genomic_DNA"/>
</dbReference>
<evidence type="ECO:0000313" key="6">
    <source>
        <dbReference type="Proteomes" id="UP001300496"/>
    </source>
</evidence>
<dbReference type="PROSITE" id="PS50206">
    <property type="entry name" value="RHODANESE_3"/>
    <property type="match status" value="2"/>
</dbReference>
<protein>
    <submittedName>
        <fullName evidence="5">Sulfurtransferase</fullName>
    </submittedName>
</protein>
<dbReference type="PANTHER" id="PTHR11364">
    <property type="entry name" value="THIOSULFATE SULFERTANSFERASE"/>
    <property type="match status" value="1"/>
</dbReference>
<gene>
    <name evidence="5" type="ORF">N4R40_08385</name>
</gene>
<reference evidence="5 6" key="1">
    <citation type="journal article" date="2024" name="Int. J. Syst. Evol. Microbiol.">
        <title>Microbacterium memoriense sp. nov., a member of the Actinomycetota from marine beach sediment of the north coast of Portugal.</title>
        <authorList>
            <person name="Santos J.D.N.D."/>
            <person name="Klimek D."/>
            <person name="Calusinska M."/>
            <person name="Lobo-da-Cunha A."/>
            <person name="Catita J."/>
            <person name="Goncalves H."/>
            <person name="Gonzalez I."/>
            <person name="Lage O.M."/>
        </authorList>
    </citation>
    <scope>NUCLEOTIDE SEQUENCE [LARGE SCALE GENOMIC DNA]</scope>
    <source>
        <strain evidence="5 6">PMIC_1C1B</strain>
    </source>
</reference>
<dbReference type="PANTHER" id="PTHR11364:SF27">
    <property type="entry name" value="SULFURTRANSFERASE"/>
    <property type="match status" value="1"/>
</dbReference>
<dbReference type="RefSeq" id="WP_261606921.1">
    <property type="nucleotide sequence ID" value="NZ_JAODOR010000010.1"/>
</dbReference>
<dbReference type="CDD" id="cd01449">
    <property type="entry name" value="TST_Repeat_2"/>
    <property type="match status" value="1"/>
</dbReference>
<name>A0ABT2PD74_9MICO</name>